<keyword evidence="14" id="KW-1185">Reference proteome</keyword>
<keyword evidence="8" id="KW-0863">Zinc-finger</keyword>
<evidence type="ECO:0000259" key="11">
    <source>
        <dbReference type="PROSITE" id="PS50878"/>
    </source>
</evidence>
<evidence type="ECO:0000313" key="13">
    <source>
        <dbReference type="EnsemblMetazoa" id="AALFPA23_014704.P21354"/>
    </source>
</evidence>
<sequence>MRLNVMCEASDRASIRQSRDERASDKSCTKVRVERSLDLVAEDVSVRRLYGFYKLAQPMNDEAGRWSIAPFNDAVDAQDLRREWEEWHRSFELMIEMKKVQSQHEKLVTMLCYGGRGLQRIFHNLKPVPEEIVPEPVRVPLMPPEYPEYDNAIKRLEKFFIGKRNDRIELEVFRSLKQEGDESFNKFVLRLRTQAARCEFGEREEMEILHQITMGARDERVRDKGLESVMDLDDLTSYAINREILVQQREKTKPFRQEAVAVVKQEWPRRSATFNRNQDSSRFNKVQDRLRRPTDRNGTKFIKQEVVNRRSSECDRCGSWKHGGSYPRCPALGSRCHQCGTTGHFSRKCRKVHTGPRRSAWKPPALETNAVPGPDDWEEEMPRRPKPEDIAKVNKICSELKEGLIICKVDKLPVQFLIDSGSAINAVTEEVWKSLVEAEAKVYNIKRKSERNFTAYASSDSLCVLTTFEANISVNPSKPHSYAEFFVIKGATKSLLSKRTSEDLRVLKVGLDVDHVETAMEADVKPFPKFPNVQIKLSIDESVTPRRISYLRVPAAMEKKVDEKILEMLRTDVIERVDGPPEWISPMVVVPKGKNDVRLCINMKYPNEAIQREHYPLPVIDTFLNKLRGSKFFSRLDITSAFHHIELHPESRGVTTFMTGRGLMRFKRLMFGITCAPEIFQRVMTEMLTGIDGVIVYIDDVVVSGRTLEEHDERLQKVLSVLDSNNALLNQSKCAFRVEELEILGFKVSAKGISPSDEKILAITNFRKPETKEETRSFLGLINFVGHFFPRLSTRTEPLRQFIRGEVVSFGEEQEKAFNDLRDELSNSVRRLGFFDPEDATELYVDASPVGLGAVLVQRDTMGLARIISFASKGLTAAERNYPQTQREALAVVWAVEKFYFYLFGLHFTIFTDHKTLEYIFGGKHQTGRRACSRAESWALRLQPYDFEMKYLPGTANISDVLSRLITQEDPAFDDSTDHFLFAVGEGPTAISLAEIKRETEKDETLTAVIKALETGEWPVDLYRYQAFKRELGTVEGIVIRDERIILPLKLRARALEIAHRGHPGVVSMRRNLRERVWWPCMDNDVTSKIQQCHGCAAVSRQNPPEPMIRTEMPERAWQQLGIDFFSAKECATFLVIVDYFSRFLKVIEMKGTTASKTIDALEAVFIEQTYPEAIRSDNGPPFTSEEFTGYCTKKNIKLIHTIPYWPQMNGLVERQNRGILRALRIAKATGADWRAAVKEYVYMYNTTPHSVTEKAPLELLTGRPVKDLLPSLLTEPGSRRDEGVRDADAMKKLKGKLAADEERHAKPSDIEIGDSVMLKNYDTGKVEPKFQLERFTVVERTGSSVVVESAEGVRYRRCVTHLKKWPETTEEPSAAPMPERLEPEVSKPVETNATKTAKAKRNTEVQLEASSSKRPARVIKMPARFNS</sequence>
<dbReference type="SUPFAM" id="SSF56672">
    <property type="entry name" value="DNA/RNA polymerases"/>
    <property type="match status" value="1"/>
</dbReference>
<dbReference type="Proteomes" id="UP000069940">
    <property type="component" value="Unassembled WGS sequence"/>
</dbReference>
<dbReference type="PANTHER" id="PTHR37984:SF11">
    <property type="entry name" value="INTEGRASE CATALYTIC DOMAIN-CONTAINING PROTEIN"/>
    <property type="match status" value="1"/>
</dbReference>
<name>A0ABM1Z3L4_AEDAL</name>
<feature type="compositionally biased region" description="Polar residues" evidence="9">
    <location>
        <begin position="1405"/>
        <end position="1414"/>
    </location>
</feature>
<evidence type="ECO:0000313" key="14">
    <source>
        <dbReference type="Proteomes" id="UP000069940"/>
    </source>
</evidence>
<evidence type="ECO:0000259" key="12">
    <source>
        <dbReference type="PROSITE" id="PS50994"/>
    </source>
</evidence>
<evidence type="ECO:0000256" key="5">
    <source>
        <dbReference type="ARBA" id="ARBA00022759"/>
    </source>
</evidence>
<evidence type="ECO:0000256" key="7">
    <source>
        <dbReference type="ARBA" id="ARBA00022918"/>
    </source>
</evidence>
<evidence type="ECO:0000256" key="2">
    <source>
        <dbReference type="ARBA" id="ARBA00022679"/>
    </source>
</evidence>
<feature type="domain" description="Integrase catalytic" evidence="12">
    <location>
        <begin position="1110"/>
        <end position="1265"/>
    </location>
</feature>
<keyword evidence="7" id="KW-0695">RNA-directed DNA polymerase</keyword>
<dbReference type="PROSITE" id="PS50158">
    <property type="entry name" value="ZF_CCHC"/>
    <property type="match status" value="1"/>
</dbReference>
<dbReference type="InterPro" id="IPR036397">
    <property type="entry name" value="RNaseH_sf"/>
</dbReference>
<reference evidence="13" key="2">
    <citation type="submission" date="2025-05" db="UniProtKB">
        <authorList>
            <consortium name="EnsemblMetazoa"/>
        </authorList>
    </citation>
    <scope>IDENTIFICATION</scope>
    <source>
        <strain evidence="13">Foshan</strain>
    </source>
</reference>
<dbReference type="InterPro" id="IPR001969">
    <property type="entry name" value="Aspartic_peptidase_AS"/>
</dbReference>
<keyword evidence="3" id="KW-0548">Nucleotidyltransferase</keyword>
<dbReference type="CDD" id="cd00303">
    <property type="entry name" value="retropepsin_like"/>
    <property type="match status" value="1"/>
</dbReference>
<organism evidence="13 14">
    <name type="scientific">Aedes albopictus</name>
    <name type="common">Asian tiger mosquito</name>
    <name type="synonym">Stegomyia albopicta</name>
    <dbReference type="NCBI Taxonomy" id="7160"/>
    <lineage>
        <taxon>Eukaryota</taxon>
        <taxon>Metazoa</taxon>
        <taxon>Ecdysozoa</taxon>
        <taxon>Arthropoda</taxon>
        <taxon>Hexapoda</taxon>
        <taxon>Insecta</taxon>
        <taxon>Pterygota</taxon>
        <taxon>Neoptera</taxon>
        <taxon>Endopterygota</taxon>
        <taxon>Diptera</taxon>
        <taxon>Nematocera</taxon>
        <taxon>Culicoidea</taxon>
        <taxon>Culicidae</taxon>
        <taxon>Culicinae</taxon>
        <taxon>Aedini</taxon>
        <taxon>Aedes</taxon>
        <taxon>Stegomyia</taxon>
    </lineage>
</organism>
<dbReference type="Gene3D" id="3.30.70.270">
    <property type="match status" value="2"/>
</dbReference>
<evidence type="ECO:0000256" key="9">
    <source>
        <dbReference type="SAM" id="MobiDB-lite"/>
    </source>
</evidence>
<dbReference type="CDD" id="cd09274">
    <property type="entry name" value="RNase_HI_RT_Ty3"/>
    <property type="match status" value="1"/>
</dbReference>
<dbReference type="InterPro" id="IPR041373">
    <property type="entry name" value="RT_RNaseH"/>
</dbReference>
<keyword evidence="8" id="KW-0479">Metal-binding</keyword>
<evidence type="ECO:0000256" key="8">
    <source>
        <dbReference type="PROSITE-ProRule" id="PRU00047"/>
    </source>
</evidence>
<dbReference type="Pfam" id="PF00665">
    <property type="entry name" value="rve"/>
    <property type="match status" value="1"/>
</dbReference>
<protein>
    <recommendedName>
        <fullName evidence="1">RNA-directed DNA polymerase</fullName>
        <ecNumber evidence="1">2.7.7.49</ecNumber>
    </recommendedName>
</protein>
<keyword evidence="6" id="KW-0378">Hydrolase</keyword>
<dbReference type="SUPFAM" id="SSF53098">
    <property type="entry name" value="Ribonuclease H-like"/>
    <property type="match status" value="1"/>
</dbReference>
<keyword evidence="2" id="KW-0808">Transferase</keyword>
<feature type="domain" description="Reverse transcriptase" evidence="11">
    <location>
        <begin position="571"/>
        <end position="748"/>
    </location>
</feature>
<dbReference type="PROSITE" id="PS50994">
    <property type="entry name" value="INTEGRASE"/>
    <property type="match status" value="1"/>
</dbReference>
<dbReference type="InterPro" id="IPR012337">
    <property type="entry name" value="RNaseH-like_sf"/>
</dbReference>
<dbReference type="Gene3D" id="3.10.20.370">
    <property type="match status" value="1"/>
</dbReference>
<dbReference type="InterPro" id="IPR001584">
    <property type="entry name" value="Integrase_cat-core"/>
</dbReference>
<dbReference type="Pfam" id="PF17921">
    <property type="entry name" value="Integrase_H2C2"/>
    <property type="match status" value="1"/>
</dbReference>
<reference evidence="14" key="1">
    <citation type="journal article" date="2015" name="Proc. Natl. Acad. Sci. U.S.A.">
        <title>Genome sequence of the Asian Tiger mosquito, Aedes albopictus, reveals insights into its biology, genetics, and evolution.</title>
        <authorList>
            <person name="Chen X.G."/>
            <person name="Jiang X."/>
            <person name="Gu J."/>
            <person name="Xu M."/>
            <person name="Wu Y."/>
            <person name="Deng Y."/>
            <person name="Zhang C."/>
            <person name="Bonizzoni M."/>
            <person name="Dermauw W."/>
            <person name="Vontas J."/>
            <person name="Armbruster P."/>
            <person name="Huang X."/>
            <person name="Yang Y."/>
            <person name="Zhang H."/>
            <person name="He W."/>
            <person name="Peng H."/>
            <person name="Liu Y."/>
            <person name="Wu K."/>
            <person name="Chen J."/>
            <person name="Lirakis M."/>
            <person name="Topalis P."/>
            <person name="Van Leeuwen T."/>
            <person name="Hall A.B."/>
            <person name="Jiang X."/>
            <person name="Thorpe C."/>
            <person name="Mueller R.L."/>
            <person name="Sun C."/>
            <person name="Waterhouse R.M."/>
            <person name="Yan G."/>
            <person name="Tu Z.J."/>
            <person name="Fang X."/>
            <person name="James A.A."/>
        </authorList>
    </citation>
    <scope>NUCLEOTIDE SEQUENCE [LARGE SCALE GENOMIC DNA]</scope>
    <source>
        <strain evidence="14">Foshan</strain>
    </source>
</reference>
<dbReference type="EC" id="2.7.7.49" evidence="1"/>
<dbReference type="PANTHER" id="PTHR37984">
    <property type="entry name" value="PROTEIN CBG26694"/>
    <property type="match status" value="1"/>
</dbReference>
<dbReference type="PROSITE" id="PS50878">
    <property type="entry name" value="RT_POL"/>
    <property type="match status" value="1"/>
</dbReference>
<keyword evidence="5" id="KW-0255">Endonuclease</keyword>
<dbReference type="Gene3D" id="1.10.340.70">
    <property type="match status" value="1"/>
</dbReference>
<dbReference type="GeneID" id="115267362"/>
<dbReference type="InterPro" id="IPR000477">
    <property type="entry name" value="RT_dom"/>
</dbReference>
<dbReference type="InterPro" id="IPR001878">
    <property type="entry name" value="Znf_CCHC"/>
</dbReference>
<feature type="domain" description="CCHC-type" evidence="10">
    <location>
        <begin position="335"/>
        <end position="351"/>
    </location>
</feature>
<dbReference type="Pfam" id="PF00078">
    <property type="entry name" value="RVT_1"/>
    <property type="match status" value="1"/>
</dbReference>
<feature type="region of interest" description="Disordered" evidence="9">
    <location>
        <begin position="356"/>
        <end position="384"/>
    </location>
</feature>
<keyword evidence="8" id="KW-0862">Zinc</keyword>
<keyword evidence="4" id="KW-0540">Nuclease</keyword>
<dbReference type="Pfam" id="PF17917">
    <property type="entry name" value="RT_RNaseH"/>
    <property type="match status" value="1"/>
</dbReference>
<dbReference type="InterPro" id="IPR050951">
    <property type="entry name" value="Retrovirus_Pol_polyprotein"/>
</dbReference>
<dbReference type="CDD" id="cd01647">
    <property type="entry name" value="RT_LTR"/>
    <property type="match status" value="1"/>
</dbReference>
<dbReference type="Gene3D" id="3.30.420.10">
    <property type="entry name" value="Ribonuclease H-like superfamily/Ribonuclease H"/>
    <property type="match status" value="1"/>
</dbReference>
<dbReference type="InterPro" id="IPR043128">
    <property type="entry name" value="Rev_trsase/Diguanyl_cyclase"/>
</dbReference>
<evidence type="ECO:0000259" key="10">
    <source>
        <dbReference type="PROSITE" id="PS50158"/>
    </source>
</evidence>
<dbReference type="Gene3D" id="3.10.10.10">
    <property type="entry name" value="HIV Type 1 Reverse Transcriptase, subunit A, domain 1"/>
    <property type="match status" value="1"/>
</dbReference>
<evidence type="ECO:0000256" key="6">
    <source>
        <dbReference type="ARBA" id="ARBA00022801"/>
    </source>
</evidence>
<dbReference type="InterPro" id="IPR043502">
    <property type="entry name" value="DNA/RNA_pol_sf"/>
</dbReference>
<dbReference type="InterPro" id="IPR041588">
    <property type="entry name" value="Integrase_H2C2"/>
</dbReference>
<feature type="region of interest" description="Disordered" evidence="9">
    <location>
        <begin position="1368"/>
        <end position="1428"/>
    </location>
</feature>
<proteinExistence type="predicted"/>
<dbReference type="RefSeq" id="XP_062711207.1">
    <property type="nucleotide sequence ID" value="XM_062855223.1"/>
</dbReference>
<evidence type="ECO:0000256" key="1">
    <source>
        <dbReference type="ARBA" id="ARBA00012493"/>
    </source>
</evidence>
<evidence type="ECO:0000256" key="3">
    <source>
        <dbReference type="ARBA" id="ARBA00022695"/>
    </source>
</evidence>
<dbReference type="PROSITE" id="PS00141">
    <property type="entry name" value="ASP_PROTEASE"/>
    <property type="match status" value="1"/>
</dbReference>
<evidence type="ECO:0000256" key="4">
    <source>
        <dbReference type="ARBA" id="ARBA00022722"/>
    </source>
</evidence>
<accession>A0ABM1Z3L4</accession>
<dbReference type="EnsemblMetazoa" id="AALFPA23_014704.R21354">
    <property type="protein sequence ID" value="AALFPA23_014704.P21354"/>
    <property type="gene ID" value="AALFPA23_014704"/>
</dbReference>